<comment type="catalytic activity">
    <reaction evidence="3">
        <text>adenosylcob(III)inamide + GTP = adenosylcob(III)inamide phosphate + GDP + H(+)</text>
        <dbReference type="Rhea" id="RHEA:15765"/>
        <dbReference type="ChEBI" id="CHEBI:2480"/>
        <dbReference type="ChEBI" id="CHEBI:15378"/>
        <dbReference type="ChEBI" id="CHEBI:37565"/>
        <dbReference type="ChEBI" id="CHEBI:58189"/>
        <dbReference type="ChEBI" id="CHEBI:58502"/>
        <dbReference type="EC" id="2.7.1.156"/>
    </reaction>
</comment>
<feature type="active site" description="GMP-histidine intermediate" evidence="18">
    <location>
        <position position="50"/>
    </location>
</feature>
<dbReference type="PIRSF" id="PIRSF006135">
    <property type="entry name" value="CobU"/>
    <property type="match status" value="1"/>
</dbReference>
<evidence type="ECO:0000256" key="5">
    <source>
        <dbReference type="ARBA" id="ARBA00004692"/>
    </source>
</evidence>
<evidence type="ECO:0000256" key="9">
    <source>
        <dbReference type="ARBA" id="ARBA00012523"/>
    </source>
</evidence>
<dbReference type="GO" id="GO:0005524">
    <property type="term" value="F:ATP binding"/>
    <property type="evidence" value="ECO:0007669"/>
    <property type="project" value="UniProtKB-KW"/>
</dbReference>
<evidence type="ECO:0000313" key="22">
    <source>
        <dbReference type="Proteomes" id="UP001071230"/>
    </source>
</evidence>
<gene>
    <name evidence="20" type="ORF">DEACI_2454</name>
    <name evidence="21" type="ORF">DEACI_3688</name>
</gene>
<keyword evidence="15 19" id="KW-0342">GTP-binding</keyword>
<evidence type="ECO:0000256" key="14">
    <source>
        <dbReference type="ARBA" id="ARBA00022840"/>
    </source>
</evidence>
<keyword evidence="14" id="KW-0067">ATP-binding</keyword>
<comment type="catalytic activity">
    <reaction evidence="2">
        <text>adenosylcob(III)inamide phosphate + GTP + H(+) = adenosylcob(III)inamide-GDP + diphosphate</text>
        <dbReference type="Rhea" id="RHEA:22712"/>
        <dbReference type="ChEBI" id="CHEBI:15378"/>
        <dbReference type="ChEBI" id="CHEBI:33019"/>
        <dbReference type="ChEBI" id="CHEBI:37565"/>
        <dbReference type="ChEBI" id="CHEBI:58502"/>
        <dbReference type="ChEBI" id="CHEBI:60487"/>
        <dbReference type="EC" id="2.7.7.62"/>
    </reaction>
</comment>
<dbReference type="GO" id="GO:0043752">
    <property type="term" value="F:adenosylcobinamide kinase activity"/>
    <property type="evidence" value="ECO:0007669"/>
    <property type="project" value="UniProtKB-EC"/>
</dbReference>
<evidence type="ECO:0000256" key="12">
    <source>
        <dbReference type="ARBA" id="ARBA00022741"/>
    </source>
</evidence>
<evidence type="ECO:0000256" key="7">
    <source>
        <dbReference type="ARBA" id="ARBA00007490"/>
    </source>
</evidence>
<dbReference type="NCBIfam" id="NF004469">
    <property type="entry name" value="PRK05800.1"/>
    <property type="match status" value="1"/>
</dbReference>
<dbReference type="KEGG" id="aacx:DEACI_2454"/>
<evidence type="ECO:0000256" key="15">
    <source>
        <dbReference type="ARBA" id="ARBA00023134"/>
    </source>
</evidence>
<dbReference type="PANTHER" id="PTHR34848:SF1">
    <property type="entry name" value="BIFUNCTIONAL ADENOSYLCOBALAMIN BIOSYNTHESIS PROTEIN COBU"/>
    <property type="match status" value="1"/>
</dbReference>
<feature type="binding site" evidence="19">
    <location>
        <begin position="9"/>
        <end position="16"/>
    </location>
    <ligand>
        <name>GTP</name>
        <dbReference type="ChEBI" id="CHEBI:37565"/>
    </ligand>
</feature>
<dbReference type="EC" id="2.7.7.62" evidence="9"/>
<feature type="binding site" evidence="19">
    <location>
        <position position="85"/>
    </location>
    <ligand>
        <name>GTP</name>
        <dbReference type="ChEBI" id="CHEBI:37565"/>
    </ligand>
</feature>
<evidence type="ECO:0000256" key="6">
    <source>
        <dbReference type="ARBA" id="ARBA00005159"/>
    </source>
</evidence>
<evidence type="ECO:0000256" key="19">
    <source>
        <dbReference type="PIRSR" id="PIRSR006135-2"/>
    </source>
</evidence>
<evidence type="ECO:0000256" key="2">
    <source>
        <dbReference type="ARBA" id="ARBA00000711"/>
    </source>
</evidence>
<keyword evidence="11 20" id="KW-0808">Transferase</keyword>
<dbReference type="CDD" id="cd00544">
    <property type="entry name" value="CobU"/>
    <property type="match status" value="1"/>
</dbReference>
<organism evidence="20">
    <name type="scientific">Acididesulfobacillus acetoxydans</name>
    <dbReference type="NCBI Taxonomy" id="1561005"/>
    <lineage>
        <taxon>Bacteria</taxon>
        <taxon>Bacillati</taxon>
        <taxon>Bacillota</taxon>
        <taxon>Clostridia</taxon>
        <taxon>Eubacteriales</taxon>
        <taxon>Peptococcaceae</taxon>
        <taxon>Acididesulfobacillus</taxon>
    </lineage>
</organism>
<feature type="binding site" evidence="19">
    <location>
        <begin position="51"/>
        <end position="54"/>
    </location>
    <ligand>
        <name>GTP</name>
        <dbReference type="ChEBI" id="CHEBI:37565"/>
    </ligand>
</feature>
<dbReference type="EMBL" id="CDGJ01000115">
    <property type="protein sequence ID" value="CEJ09205.1"/>
    <property type="molecule type" value="Genomic_DNA"/>
</dbReference>
<dbReference type="Pfam" id="PF02283">
    <property type="entry name" value="CobU"/>
    <property type="match status" value="1"/>
</dbReference>
<reference evidence="21" key="1">
    <citation type="submission" date="2014-11" db="EMBL/GenBank/DDBJ databases">
        <authorList>
            <person name="Hornung B.V."/>
        </authorList>
    </citation>
    <scope>NUCLEOTIDE SEQUENCE</scope>
    <source>
        <strain evidence="21">INE</strain>
    </source>
</reference>
<sequence>MSRFILVTGGARSGKSRLAEDLAAQAGLPVTYLATAQIRDEEMARRVEKHRSARPSHWSLIEEPYEPARVLGTLTDTREAVVLMDCVTLWLSNLLLRLWPGEEVSGRDTLPPDFQARAEAEILPKVEELAGVARELPAGFICVTNEVGQGIVPDQPLSRLYRDLAGQSNQILARAADEIYLVVAGYALEIKRSGRTLLSRPNTGSKLCADC</sequence>
<feature type="binding site" evidence="19">
    <location>
        <position position="62"/>
    </location>
    <ligand>
        <name>GTP</name>
        <dbReference type="ChEBI" id="CHEBI:37565"/>
    </ligand>
</feature>
<comment type="function">
    <text evidence="4">Catalyzes ATP-dependent phosphorylation of adenosylcobinamide and addition of GMP to adenosylcobinamide phosphate.</text>
</comment>
<evidence type="ECO:0000256" key="18">
    <source>
        <dbReference type="PIRSR" id="PIRSR006135-1"/>
    </source>
</evidence>
<keyword evidence="20" id="KW-0548">Nucleotidyltransferase</keyword>
<comment type="similarity">
    <text evidence="7">Belongs to the CobU/CobP family.</text>
</comment>
<evidence type="ECO:0000256" key="1">
    <source>
        <dbReference type="ARBA" id="ARBA00000312"/>
    </source>
</evidence>
<evidence type="ECO:0000256" key="10">
    <source>
        <dbReference type="ARBA" id="ARBA00022573"/>
    </source>
</evidence>
<dbReference type="AlphaFoldDB" id="A0A8S0Y384"/>
<dbReference type="Proteomes" id="UP000836597">
    <property type="component" value="Chromosome"/>
</dbReference>
<evidence type="ECO:0000256" key="3">
    <source>
        <dbReference type="ARBA" id="ARBA00001522"/>
    </source>
</evidence>
<dbReference type="InterPro" id="IPR027417">
    <property type="entry name" value="P-loop_NTPase"/>
</dbReference>
<dbReference type="RefSeq" id="WP_240985266.1">
    <property type="nucleotide sequence ID" value="NZ_CDGJ01000115.1"/>
</dbReference>
<comment type="catalytic activity">
    <reaction evidence="1">
        <text>adenosylcob(III)inamide + ATP = adenosylcob(III)inamide phosphate + ADP + H(+)</text>
        <dbReference type="Rhea" id="RHEA:15769"/>
        <dbReference type="ChEBI" id="CHEBI:2480"/>
        <dbReference type="ChEBI" id="CHEBI:15378"/>
        <dbReference type="ChEBI" id="CHEBI:30616"/>
        <dbReference type="ChEBI" id="CHEBI:58502"/>
        <dbReference type="ChEBI" id="CHEBI:456216"/>
        <dbReference type="EC" id="2.7.1.156"/>
    </reaction>
</comment>
<evidence type="ECO:0000256" key="4">
    <source>
        <dbReference type="ARBA" id="ARBA00003889"/>
    </source>
</evidence>
<evidence type="ECO:0000313" key="20">
    <source>
        <dbReference type="EMBL" id="CAA7601785.1"/>
    </source>
</evidence>
<dbReference type="GO" id="GO:0008820">
    <property type="term" value="F:cobinamide phosphate guanylyltransferase activity"/>
    <property type="evidence" value="ECO:0007669"/>
    <property type="project" value="UniProtKB-EC"/>
</dbReference>
<dbReference type="PANTHER" id="PTHR34848">
    <property type="match status" value="1"/>
</dbReference>
<dbReference type="GO" id="GO:0005525">
    <property type="term" value="F:GTP binding"/>
    <property type="evidence" value="ECO:0007669"/>
    <property type="project" value="UniProtKB-KW"/>
</dbReference>
<evidence type="ECO:0000256" key="11">
    <source>
        <dbReference type="ARBA" id="ARBA00022679"/>
    </source>
</evidence>
<dbReference type="SUPFAM" id="SSF52540">
    <property type="entry name" value="P-loop containing nucleoside triphosphate hydrolases"/>
    <property type="match status" value="1"/>
</dbReference>
<keyword evidence="22" id="KW-1185">Reference proteome</keyword>
<dbReference type="GO" id="GO:0009236">
    <property type="term" value="P:cobalamin biosynthetic process"/>
    <property type="evidence" value="ECO:0007669"/>
    <property type="project" value="UniProtKB-KW"/>
</dbReference>
<evidence type="ECO:0000313" key="21">
    <source>
        <dbReference type="EMBL" id="CEJ09205.1"/>
    </source>
</evidence>
<dbReference type="Gene3D" id="3.40.50.300">
    <property type="entry name" value="P-loop containing nucleotide triphosphate hydrolases"/>
    <property type="match status" value="1"/>
</dbReference>
<evidence type="ECO:0000256" key="16">
    <source>
        <dbReference type="ARBA" id="ARBA00029570"/>
    </source>
</evidence>
<protein>
    <recommendedName>
        <fullName evidence="16">Adenosylcobinamide kinase</fullName>
        <ecNumber evidence="8">2.7.1.156</ecNumber>
        <ecNumber evidence="9">2.7.7.62</ecNumber>
    </recommendedName>
    <alternativeName>
        <fullName evidence="17">Adenosylcobinamide-phosphate guanylyltransferase</fullName>
    </alternativeName>
</protein>
<evidence type="ECO:0000256" key="13">
    <source>
        <dbReference type="ARBA" id="ARBA00022777"/>
    </source>
</evidence>
<dbReference type="InterPro" id="IPR003203">
    <property type="entry name" value="CobU/CobP"/>
</dbReference>
<proteinExistence type="inferred from homology"/>
<keyword evidence="10" id="KW-0169">Cobalamin biosynthesis</keyword>
<comment type="pathway">
    <text evidence="5">Cofactor biosynthesis; adenosylcobalamin biosynthesis; adenosylcobalamin from cob(II)yrinate a,c-diamide: step 6/7.</text>
</comment>
<dbReference type="EMBL" id="LR746496">
    <property type="protein sequence ID" value="CAA7601785.1"/>
    <property type="molecule type" value="Genomic_DNA"/>
</dbReference>
<reference evidence="20" key="2">
    <citation type="submission" date="2020-01" db="EMBL/GenBank/DDBJ databases">
        <authorList>
            <person name="Hornung B."/>
        </authorList>
    </citation>
    <scope>NUCLEOTIDE SEQUENCE</scope>
    <source>
        <strain evidence="20">PacBioINE</strain>
    </source>
</reference>
<dbReference type="EC" id="2.7.1.156" evidence="8"/>
<keyword evidence="12 19" id="KW-0547">Nucleotide-binding</keyword>
<accession>A0A8S0Y384</accession>
<evidence type="ECO:0000256" key="8">
    <source>
        <dbReference type="ARBA" id="ARBA00012016"/>
    </source>
</evidence>
<evidence type="ECO:0000256" key="17">
    <source>
        <dbReference type="ARBA" id="ARBA00030571"/>
    </source>
</evidence>
<comment type="pathway">
    <text evidence="6">Cofactor biosynthesis; adenosylcobalamin biosynthesis; adenosylcobalamin from cob(II)yrinate a,c-diamide: step 5/7.</text>
</comment>
<feature type="binding site" evidence="19">
    <location>
        <begin position="34"/>
        <end position="36"/>
    </location>
    <ligand>
        <name>GTP</name>
        <dbReference type="ChEBI" id="CHEBI:37565"/>
    </ligand>
</feature>
<name>A0A8S0Y384_9FIRM</name>
<dbReference type="Proteomes" id="UP001071230">
    <property type="component" value="Unassembled WGS sequence"/>
</dbReference>
<keyword evidence="13 20" id="KW-0418">Kinase</keyword>